<proteinExistence type="predicted"/>
<dbReference type="EMBL" id="NMPR01000234">
    <property type="protein sequence ID" value="KAA8627806.1"/>
    <property type="molecule type" value="Genomic_DNA"/>
</dbReference>
<organism evidence="3 4">
    <name type="scientific">Sordaria macrospora</name>
    <dbReference type="NCBI Taxonomy" id="5147"/>
    <lineage>
        <taxon>Eukaryota</taxon>
        <taxon>Fungi</taxon>
        <taxon>Dikarya</taxon>
        <taxon>Ascomycota</taxon>
        <taxon>Pezizomycotina</taxon>
        <taxon>Sordariomycetes</taxon>
        <taxon>Sordariomycetidae</taxon>
        <taxon>Sordariales</taxon>
        <taxon>Sordariaceae</taxon>
        <taxon>Sordaria</taxon>
    </lineage>
</organism>
<sequence length="150" mass="16452">MSQSRPLPPDGTPKLVKQTDISPSPSTVRDITEVIHHKPVGDASEQAHSLIYQTDSDHKSDFYVEARNVTSQERPGRWHIHSWISEIVAIIASAASAIAIPVILGIYHHSPVPKFPWDLSINAIVSVISTIAKSSLLYAMSAALGHDKWD</sequence>
<evidence type="ECO:0000256" key="1">
    <source>
        <dbReference type="SAM" id="MobiDB-lite"/>
    </source>
</evidence>
<dbReference type="Pfam" id="PF11374">
    <property type="entry name" value="DUF3176"/>
    <property type="match status" value="1"/>
</dbReference>
<accession>A0A8S8ZGA7</accession>
<feature type="region of interest" description="Disordered" evidence="1">
    <location>
        <begin position="1"/>
        <end position="27"/>
    </location>
</feature>
<dbReference type="PANTHER" id="PTHR35394">
    <property type="entry name" value="DUF3176 DOMAIN-CONTAINING PROTEIN"/>
    <property type="match status" value="1"/>
</dbReference>
<keyword evidence="2" id="KW-0472">Membrane</keyword>
<name>A0A8S8ZGA7_SORMA</name>
<feature type="compositionally biased region" description="Pro residues" evidence="1">
    <location>
        <begin position="1"/>
        <end position="11"/>
    </location>
</feature>
<dbReference type="Proteomes" id="UP000433876">
    <property type="component" value="Unassembled WGS sequence"/>
</dbReference>
<comment type="caution">
    <text evidence="3">The sequence shown here is derived from an EMBL/GenBank/DDBJ whole genome shotgun (WGS) entry which is preliminary data.</text>
</comment>
<keyword evidence="2" id="KW-0812">Transmembrane</keyword>
<evidence type="ECO:0000313" key="4">
    <source>
        <dbReference type="Proteomes" id="UP000433876"/>
    </source>
</evidence>
<reference evidence="3 4" key="1">
    <citation type="submission" date="2017-07" db="EMBL/GenBank/DDBJ databases">
        <title>Genome sequence of the Sordaria macrospora wild type strain R19027.</title>
        <authorList>
            <person name="Nowrousian M."/>
            <person name="Teichert I."/>
            <person name="Kueck U."/>
        </authorList>
    </citation>
    <scope>NUCLEOTIDE SEQUENCE [LARGE SCALE GENOMIC DNA]</scope>
    <source>
        <strain evidence="3 4">R19027</strain>
        <tissue evidence="3">Mycelium</tissue>
    </source>
</reference>
<dbReference type="AlphaFoldDB" id="A0A8S8ZGA7"/>
<dbReference type="InterPro" id="IPR021514">
    <property type="entry name" value="DUF3176"/>
</dbReference>
<keyword evidence="2" id="KW-1133">Transmembrane helix</keyword>
<evidence type="ECO:0000313" key="3">
    <source>
        <dbReference type="EMBL" id="KAA8627806.1"/>
    </source>
</evidence>
<gene>
    <name evidence="3" type="ORF">SMACR_00347</name>
</gene>
<feature type="transmembrane region" description="Helical" evidence="2">
    <location>
        <begin position="87"/>
        <end position="107"/>
    </location>
</feature>
<protein>
    <submittedName>
        <fullName evidence="3">Uncharacterized protein</fullName>
    </submittedName>
</protein>
<dbReference type="VEuPathDB" id="FungiDB:SMAC_00347"/>
<feature type="transmembrane region" description="Helical" evidence="2">
    <location>
        <begin position="119"/>
        <end position="139"/>
    </location>
</feature>
<dbReference type="PANTHER" id="PTHR35394:SF5">
    <property type="entry name" value="DUF3176 DOMAIN-CONTAINING PROTEIN"/>
    <property type="match status" value="1"/>
</dbReference>
<evidence type="ECO:0000256" key="2">
    <source>
        <dbReference type="SAM" id="Phobius"/>
    </source>
</evidence>